<evidence type="ECO:0000313" key="2">
    <source>
        <dbReference type="EMBL" id="CAF2257174.1"/>
    </source>
</evidence>
<feature type="region of interest" description="Disordered" evidence="1">
    <location>
        <begin position="247"/>
        <end position="288"/>
    </location>
</feature>
<organism evidence="2 3">
    <name type="scientific">Rotaria magnacalcarata</name>
    <dbReference type="NCBI Taxonomy" id="392030"/>
    <lineage>
        <taxon>Eukaryota</taxon>
        <taxon>Metazoa</taxon>
        <taxon>Spiralia</taxon>
        <taxon>Gnathifera</taxon>
        <taxon>Rotifera</taxon>
        <taxon>Eurotatoria</taxon>
        <taxon>Bdelloidea</taxon>
        <taxon>Philodinida</taxon>
        <taxon>Philodinidae</taxon>
        <taxon>Rotaria</taxon>
    </lineage>
</organism>
<evidence type="ECO:0000256" key="1">
    <source>
        <dbReference type="SAM" id="MobiDB-lite"/>
    </source>
</evidence>
<evidence type="ECO:0000313" key="3">
    <source>
        <dbReference type="Proteomes" id="UP000663887"/>
    </source>
</evidence>
<dbReference type="Proteomes" id="UP000663887">
    <property type="component" value="Unassembled WGS sequence"/>
</dbReference>
<sequence>MVVFTEGGATVLPSNGDDSNEDEPLTSNAIQPVDQELIQPLMHIVEEAAGCVSTIEERLRVIHGNESNQSASNGAVGGGGSWVIGNKNIVYPTIDCPTIKQCVNIVPNTCYYSGVLNNYGTDSLSNSSLEGVSNDSVIPSNSNVDVSNCNISPPSRIVGQSSNVASATDGVNNSSIKNRCALNSSGKICVLPDMSTRSTSENSSVAVATNNCININETIARDALSNHSIEKGAHDLTEKNFNSKHFWGVENEPLSPPATMPAHTHTGWEEPEENSQNSQNSVSLDGDVCTPLYREQVGSFDPSRGR</sequence>
<dbReference type="AlphaFoldDB" id="A0A817ALK0"/>
<dbReference type="EMBL" id="CAJNRG010018407">
    <property type="protein sequence ID" value="CAF2257174.1"/>
    <property type="molecule type" value="Genomic_DNA"/>
</dbReference>
<feature type="region of interest" description="Disordered" evidence="1">
    <location>
        <begin position="1"/>
        <end position="26"/>
    </location>
</feature>
<reference evidence="2" key="1">
    <citation type="submission" date="2021-02" db="EMBL/GenBank/DDBJ databases">
        <authorList>
            <person name="Nowell W R."/>
        </authorList>
    </citation>
    <scope>NUCLEOTIDE SEQUENCE</scope>
</reference>
<feature type="non-terminal residue" evidence="2">
    <location>
        <position position="1"/>
    </location>
</feature>
<accession>A0A817ALK0</accession>
<proteinExistence type="predicted"/>
<gene>
    <name evidence="2" type="ORF">XDN619_LOCUS35776</name>
</gene>
<comment type="caution">
    <text evidence="2">The sequence shown here is derived from an EMBL/GenBank/DDBJ whole genome shotgun (WGS) entry which is preliminary data.</text>
</comment>
<protein>
    <submittedName>
        <fullName evidence="2">Uncharacterized protein</fullName>
    </submittedName>
</protein>
<name>A0A817ALK0_9BILA</name>
<feature type="compositionally biased region" description="Low complexity" evidence="1">
    <location>
        <begin position="274"/>
        <end position="283"/>
    </location>
</feature>